<reference evidence="1" key="3">
    <citation type="submission" date="2025-09" db="UniProtKB">
        <authorList>
            <consortium name="Ensembl"/>
        </authorList>
    </citation>
    <scope>IDENTIFICATION</scope>
</reference>
<reference evidence="1" key="2">
    <citation type="submission" date="2025-08" db="UniProtKB">
        <authorList>
            <consortium name="Ensembl"/>
        </authorList>
    </citation>
    <scope>IDENTIFICATION</scope>
</reference>
<sequence length="51" mass="6096">MKILWCDIKTNNNYRFINKISIKRIANIRMSLVKFSVLTQKFNPHLQTCIV</sequence>
<dbReference type="Proteomes" id="UP000008144">
    <property type="component" value="Unassembled WGS sequence"/>
</dbReference>
<reference evidence="2" key="1">
    <citation type="journal article" date="2002" name="Science">
        <title>The draft genome of Ciona intestinalis: insights into chordate and vertebrate origins.</title>
        <authorList>
            <person name="Dehal P."/>
            <person name="Satou Y."/>
            <person name="Campbell R.K."/>
            <person name="Chapman J."/>
            <person name="Degnan B."/>
            <person name="De Tomaso A."/>
            <person name="Davidson B."/>
            <person name="Di Gregorio A."/>
            <person name="Gelpke M."/>
            <person name="Goodstein D.M."/>
            <person name="Harafuji N."/>
            <person name="Hastings K.E."/>
            <person name="Ho I."/>
            <person name="Hotta K."/>
            <person name="Huang W."/>
            <person name="Kawashima T."/>
            <person name="Lemaire P."/>
            <person name="Martinez D."/>
            <person name="Meinertzhagen I.A."/>
            <person name="Necula S."/>
            <person name="Nonaka M."/>
            <person name="Putnam N."/>
            <person name="Rash S."/>
            <person name="Saiga H."/>
            <person name="Satake M."/>
            <person name="Terry A."/>
            <person name="Yamada L."/>
            <person name="Wang H.G."/>
            <person name="Awazu S."/>
            <person name="Azumi K."/>
            <person name="Boore J."/>
            <person name="Branno M."/>
            <person name="Chin-Bow S."/>
            <person name="DeSantis R."/>
            <person name="Doyle S."/>
            <person name="Francino P."/>
            <person name="Keys D.N."/>
            <person name="Haga S."/>
            <person name="Hayashi H."/>
            <person name="Hino K."/>
            <person name="Imai K.S."/>
            <person name="Inaba K."/>
            <person name="Kano S."/>
            <person name="Kobayashi K."/>
            <person name="Kobayashi M."/>
            <person name="Lee B.I."/>
            <person name="Makabe K.W."/>
            <person name="Manohar C."/>
            <person name="Matassi G."/>
            <person name="Medina M."/>
            <person name="Mochizuki Y."/>
            <person name="Mount S."/>
            <person name="Morishita T."/>
            <person name="Miura S."/>
            <person name="Nakayama A."/>
            <person name="Nishizaka S."/>
            <person name="Nomoto H."/>
            <person name="Ohta F."/>
            <person name="Oishi K."/>
            <person name="Rigoutsos I."/>
            <person name="Sano M."/>
            <person name="Sasaki A."/>
            <person name="Sasakura Y."/>
            <person name="Shoguchi E."/>
            <person name="Shin-i T."/>
            <person name="Spagnuolo A."/>
            <person name="Stainier D."/>
            <person name="Suzuki M.M."/>
            <person name="Tassy O."/>
            <person name="Takatori N."/>
            <person name="Tokuoka M."/>
            <person name="Yagi K."/>
            <person name="Yoshizaki F."/>
            <person name="Wada S."/>
            <person name="Zhang C."/>
            <person name="Hyatt P.D."/>
            <person name="Larimer F."/>
            <person name="Detter C."/>
            <person name="Doggett N."/>
            <person name="Glavina T."/>
            <person name="Hawkins T."/>
            <person name="Richardson P."/>
            <person name="Lucas S."/>
            <person name="Kohara Y."/>
            <person name="Levine M."/>
            <person name="Satoh N."/>
            <person name="Rokhsar D.S."/>
        </authorList>
    </citation>
    <scope>NUCLEOTIDE SEQUENCE [LARGE SCALE GENOMIC DNA]</scope>
</reference>
<organism evidence="1 2">
    <name type="scientific">Ciona intestinalis</name>
    <name type="common">Transparent sea squirt</name>
    <name type="synonym">Ascidia intestinalis</name>
    <dbReference type="NCBI Taxonomy" id="7719"/>
    <lineage>
        <taxon>Eukaryota</taxon>
        <taxon>Metazoa</taxon>
        <taxon>Chordata</taxon>
        <taxon>Tunicata</taxon>
        <taxon>Ascidiacea</taxon>
        <taxon>Phlebobranchia</taxon>
        <taxon>Cionidae</taxon>
        <taxon>Ciona</taxon>
    </lineage>
</organism>
<keyword evidence="2" id="KW-1185">Reference proteome</keyword>
<protein>
    <submittedName>
        <fullName evidence="1">Uncharacterized protein</fullName>
    </submittedName>
</protein>
<dbReference type="Ensembl" id="ENSCINT00000032243.1">
    <property type="protein sequence ID" value="ENSCINP00000035829.1"/>
    <property type="gene ID" value="ENSCING00000025181.1"/>
</dbReference>
<dbReference type="InParanoid" id="H2Y1P5"/>
<proteinExistence type="predicted"/>
<accession>H2Y1P5</accession>
<dbReference type="AlphaFoldDB" id="H2Y1P5"/>
<evidence type="ECO:0000313" key="2">
    <source>
        <dbReference type="Proteomes" id="UP000008144"/>
    </source>
</evidence>
<evidence type="ECO:0000313" key="1">
    <source>
        <dbReference type="Ensembl" id="ENSCINP00000035829.1"/>
    </source>
</evidence>
<name>H2Y1P5_CIOIN</name>
<dbReference type="HOGENOM" id="CLU_3105639_0_0_1"/>